<dbReference type="AlphaFoldDB" id="A0A364LG26"/>
<evidence type="ECO:0000256" key="3">
    <source>
        <dbReference type="PROSITE-ProRule" id="PRU00023"/>
    </source>
</evidence>
<dbReference type="PROSITE" id="PS50088">
    <property type="entry name" value="ANK_REPEAT"/>
    <property type="match status" value="4"/>
</dbReference>
<keyword evidence="1" id="KW-0677">Repeat</keyword>
<dbReference type="EMBL" id="MVJN01000012">
    <property type="protein sequence ID" value="RAP35024.1"/>
    <property type="molecule type" value="Genomic_DNA"/>
</dbReference>
<dbReference type="Proteomes" id="UP000249458">
    <property type="component" value="Unassembled WGS sequence"/>
</dbReference>
<dbReference type="SUPFAM" id="SSF48403">
    <property type="entry name" value="Ankyrin repeat"/>
    <property type="match status" value="2"/>
</dbReference>
<organism evidence="4 5">
    <name type="scientific">Legionella quinlivanii</name>
    <dbReference type="NCBI Taxonomy" id="45073"/>
    <lineage>
        <taxon>Bacteria</taxon>
        <taxon>Pseudomonadati</taxon>
        <taxon>Pseudomonadota</taxon>
        <taxon>Gammaproteobacteria</taxon>
        <taxon>Legionellales</taxon>
        <taxon>Legionellaceae</taxon>
        <taxon>Legionella</taxon>
    </lineage>
</organism>
<protein>
    <submittedName>
        <fullName evidence="4">Uncharacterized protein</fullName>
    </submittedName>
</protein>
<dbReference type="PRINTS" id="PR01415">
    <property type="entry name" value="ANKYRIN"/>
</dbReference>
<reference evidence="4 5" key="1">
    <citation type="submission" date="2017-02" db="EMBL/GenBank/DDBJ databases">
        <title>Legionella quilivanii strain from human: case report and whole genome sequencing analysis.</title>
        <authorList>
            <person name="Lalancette C."/>
            <person name="Leduc J.-M."/>
            <person name="Levesque S."/>
            <person name="Fournier E."/>
            <person name="Saoud J."/>
            <person name="Faucher S.P."/>
            <person name="Bernard K."/>
            <person name="Martineau C."/>
            <person name="Longtin J."/>
        </authorList>
    </citation>
    <scope>NUCLEOTIDE SEQUENCE [LARGE SCALE GENOMIC DNA]</scope>
    <source>
        <strain evidence="4 5">ID143958</strain>
    </source>
</reference>
<feature type="repeat" description="ANK" evidence="3">
    <location>
        <begin position="58"/>
        <end position="90"/>
    </location>
</feature>
<dbReference type="Pfam" id="PF00023">
    <property type="entry name" value="Ank"/>
    <property type="match status" value="1"/>
</dbReference>
<dbReference type="SMART" id="SM00248">
    <property type="entry name" value="ANK"/>
    <property type="match status" value="9"/>
</dbReference>
<dbReference type="RefSeq" id="WP_112220538.1">
    <property type="nucleotide sequence ID" value="NZ_MVJN01000012.1"/>
</dbReference>
<dbReference type="Gene3D" id="1.25.40.20">
    <property type="entry name" value="Ankyrin repeat-containing domain"/>
    <property type="match status" value="3"/>
</dbReference>
<dbReference type="InterPro" id="IPR002110">
    <property type="entry name" value="Ankyrin_rpt"/>
</dbReference>
<evidence type="ECO:0000256" key="1">
    <source>
        <dbReference type="ARBA" id="ARBA00022737"/>
    </source>
</evidence>
<proteinExistence type="predicted"/>
<evidence type="ECO:0000313" key="5">
    <source>
        <dbReference type="Proteomes" id="UP000249458"/>
    </source>
</evidence>
<sequence>MLSLFRKAPAASQATIMPVHDKNPKGETALHRAARVGNSKLMDELLKDAALVNAQTDLGDTALLFAARGHHYEAAKTLINHKASVTIANKQGELPIHFAATAADVDLNVLIWSKETLNALNTQGENPLHYAVAAGSLPNVKMLLANGINTNQATIKASSFASKGLHTFPGLSTPVHYALHREDLGILRELMRYDYNRNLQNQRGETAAFLAVSHKQADSLTEEELRSLLKGLHLEKLTGNKETVLHAASNNTKITASQLTTILSIVNPEAEDKSRRVNHTIMDAKNDSGKTALIQAVIQKQLGKVELLLTHGANPDIVDASGFTAIVYAAQKGDNAMLEKLKAGGADFTGQAGELAIKQALLNKHISTATLLIKSGAKAQTPVYPSVRMKTYSSISSYSSISESVKVNDGKDHLGCIKAGDTALHITARRSSLNEAEKAENLALATACLEQNKGLVNVGNAKGKTPPFYALKTLNEDIAPQLSSKGAQFIESSKEPSSSHRDPRYYSLDMAAADSLFTRETRALFFKGEYVLTPEQLSIKQKVAEKYHLSGKDVPPPAKMADLGAEEMLVQEGEEASQGPRALSC</sequence>
<evidence type="ECO:0000256" key="2">
    <source>
        <dbReference type="ARBA" id="ARBA00023043"/>
    </source>
</evidence>
<feature type="repeat" description="ANK" evidence="3">
    <location>
        <begin position="123"/>
        <end position="155"/>
    </location>
</feature>
<dbReference type="InterPro" id="IPR036770">
    <property type="entry name" value="Ankyrin_rpt-contain_sf"/>
</dbReference>
<name>A0A364LG26_9GAMM</name>
<evidence type="ECO:0000313" key="4">
    <source>
        <dbReference type="EMBL" id="RAP35024.1"/>
    </source>
</evidence>
<comment type="caution">
    <text evidence="4">The sequence shown here is derived from an EMBL/GenBank/DDBJ whole genome shotgun (WGS) entry which is preliminary data.</text>
</comment>
<dbReference type="Pfam" id="PF12796">
    <property type="entry name" value="Ank_2"/>
    <property type="match status" value="2"/>
</dbReference>
<feature type="repeat" description="ANK" evidence="3">
    <location>
        <begin position="25"/>
        <end position="57"/>
    </location>
</feature>
<dbReference type="PANTHER" id="PTHR24198">
    <property type="entry name" value="ANKYRIN REPEAT AND PROTEIN KINASE DOMAIN-CONTAINING PROTEIN"/>
    <property type="match status" value="1"/>
</dbReference>
<gene>
    <name evidence="4" type="ORF">B1207_14085</name>
</gene>
<feature type="repeat" description="ANK" evidence="3">
    <location>
        <begin position="288"/>
        <end position="320"/>
    </location>
</feature>
<dbReference type="PROSITE" id="PS50297">
    <property type="entry name" value="ANK_REP_REGION"/>
    <property type="match status" value="3"/>
</dbReference>
<keyword evidence="2 3" id="KW-0040">ANK repeat</keyword>
<dbReference type="PANTHER" id="PTHR24198:SF194">
    <property type="entry name" value="INVERSIN-A"/>
    <property type="match status" value="1"/>
</dbReference>
<accession>A0A364LG26</accession>